<proteinExistence type="predicted"/>
<dbReference type="STRING" id="75913.A0A0K0FE88"/>
<reference evidence="1" key="1">
    <citation type="submission" date="2014-07" db="EMBL/GenBank/DDBJ databases">
        <authorList>
            <person name="Martin A.A"/>
            <person name="De Silva N."/>
        </authorList>
    </citation>
    <scope>NUCLEOTIDE SEQUENCE</scope>
</reference>
<keyword evidence="1" id="KW-1185">Reference proteome</keyword>
<dbReference type="Proteomes" id="UP000035680">
    <property type="component" value="Unassembled WGS sequence"/>
</dbReference>
<protein>
    <submittedName>
        <fullName evidence="2">Crinkler family protein</fullName>
    </submittedName>
</protein>
<dbReference type="Gene3D" id="3.40.50.300">
    <property type="entry name" value="P-loop containing nucleotide triphosphate hydrolases"/>
    <property type="match status" value="1"/>
</dbReference>
<accession>A0A0K0FE88</accession>
<reference evidence="2" key="2">
    <citation type="submission" date="2015-08" db="UniProtKB">
        <authorList>
            <consortium name="WormBaseParasite"/>
        </authorList>
    </citation>
    <scope>IDENTIFICATION</scope>
</reference>
<dbReference type="SUPFAM" id="SSF52540">
    <property type="entry name" value="P-loop containing nucleoside triphosphate hydrolases"/>
    <property type="match status" value="1"/>
</dbReference>
<evidence type="ECO:0000313" key="2">
    <source>
        <dbReference type="WBParaSite" id="SVE_0716600.1"/>
    </source>
</evidence>
<evidence type="ECO:0000313" key="1">
    <source>
        <dbReference type="Proteomes" id="UP000035680"/>
    </source>
</evidence>
<sequence>MDKEIEDNFYDESYDEVENYKVLPVGEGENSLFGGVERDLVSFTKNQKEINDNFYDESYDEVEDYNVSSVTRGVTSLFQLVERDFVPFKKDQREFKEVLGDVRINPTRVEEVLNIFNDFVEHRKSMTPKVLLLTGPPGCGKRLLLEKIFKLFEFRVKRYNEGEMLSLHLFRSDSFITFLNACNYFPIESYTSYGVRKVNLVFIDDLPNFIFEDPSIFNNKLTDVIKANCMPIYVFLFTTSPSVRSCAFYHIFTSDVKELLHVRHVNMLPVEQTFMADILNNYIVEKNIVLPSGGGVNSRGNNETLERIINLADGDIRQGKIIIDFCTIEDSDSPEIKRRKSDVFKFNNVIEDCRLKFDVSSLKVLEFGRPLKVDKFKALEKLFNPERCDGDINPKVLQGHNKVEDTLPPELANLKRPLPFKESISDFVTRRPISTLNLLEYLFEHEIFFASDIRSLTKIYHNVLAMDTALQADNLWSTDLDEYSYDITCRSLLYYNYKGKKTISIGNKFYPLTRPKSGYKSLEKVNSKIKHIHSLSTEEFTDIMRYRDLSDYMDLVRIRGFHPRGPGPIPGMGIPFALEPMESITE</sequence>
<dbReference type="Pfam" id="PF03215">
    <property type="entry name" value="Rad17"/>
    <property type="match status" value="1"/>
</dbReference>
<dbReference type="InterPro" id="IPR027417">
    <property type="entry name" value="P-loop_NTPase"/>
</dbReference>
<organism evidence="1 2">
    <name type="scientific">Strongyloides venezuelensis</name>
    <name type="common">Threadworm</name>
    <dbReference type="NCBI Taxonomy" id="75913"/>
    <lineage>
        <taxon>Eukaryota</taxon>
        <taxon>Metazoa</taxon>
        <taxon>Ecdysozoa</taxon>
        <taxon>Nematoda</taxon>
        <taxon>Chromadorea</taxon>
        <taxon>Rhabditida</taxon>
        <taxon>Tylenchina</taxon>
        <taxon>Panagrolaimomorpha</taxon>
        <taxon>Strongyloidoidea</taxon>
        <taxon>Strongyloididae</taxon>
        <taxon>Strongyloides</taxon>
    </lineage>
</organism>
<dbReference type="AlphaFoldDB" id="A0A0K0FE88"/>
<dbReference type="WBParaSite" id="SVE_0716600.1">
    <property type="protein sequence ID" value="SVE_0716600.1"/>
    <property type="gene ID" value="SVE_0716600"/>
</dbReference>
<name>A0A0K0FE88_STRVS</name>